<dbReference type="PATRIC" id="fig|1079.8.peg.2582"/>
<evidence type="ECO:0000259" key="7">
    <source>
        <dbReference type="Pfam" id="PF25967"/>
    </source>
</evidence>
<dbReference type="SUPFAM" id="SSF111369">
    <property type="entry name" value="HlyD-like secretion proteins"/>
    <property type="match status" value="1"/>
</dbReference>
<dbReference type="PANTHER" id="PTHR30158">
    <property type="entry name" value="ACRA/E-RELATED COMPONENT OF DRUG EFFLUX TRANSPORTER"/>
    <property type="match status" value="1"/>
</dbReference>
<evidence type="ECO:0000259" key="4">
    <source>
        <dbReference type="Pfam" id="PF25876"/>
    </source>
</evidence>
<dbReference type="InterPro" id="IPR006143">
    <property type="entry name" value="RND_pump_MFP"/>
</dbReference>
<dbReference type="GO" id="GO:0005886">
    <property type="term" value="C:plasma membrane"/>
    <property type="evidence" value="ECO:0007669"/>
    <property type="project" value="TreeGrafter"/>
</dbReference>
<dbReference type="Pfam" id="PF25967">
    <property type="entry name" value="RND-MFP_C"/>
    <property type="match status" value="1"/>
</dbReference>
<dbReference type="GO" id="GO:0030313">
    <property type="term" value="C:cell envelope"/>
    <property type="evidence" value="ECO:0007669"/>
    <property type="project" value="UniProtKB-SubCell"/>
</dbReference>
<dbReference type="NCBIfam" id="TIGR01730">
    <property type="entry name" value="RND_mfp"/>
    <property type="match status" value="1"/>
</dbReference>
<feature type="domain" description="Multidrug resistance protein MdtA-like barrel-sandwich hybrid" evidence="5">
    <location>
        <begin position="26"/>
        <end position="167"/>
    </location>
</feature>
<comment type="similarity">
    <text evidence="2">Belongs to the membrane fusion protein (MFP) (TC 8.A.1) family.</text>
</comment>
<dbReference type="PANTHER" id="PTHR30158:SF3">
    <property type="entry name" value="MULTIDRUG EFFLUX PUMP SUBUNIT ACRA-RELATED"/>
    <property type="match status" value="1"/>
</dbReference>
<dbReference type="Gene3D" id="2.40.420.20">
    <property type="match status" value="1"/>
</dbReference>
<dbReference type="EMBL" id="AP014854">
    <property type="protein sequence ID" value="BAS00091.1"/>
    <property type="molecule type" value="Genomic_DNA"/>
</dbReference>
<sequence length="383" mass="40372">MSVVTLHPQSVTITAELPGRTTASLVAEVRPQVGGIIQTRLFQEGGEVKEGDALYRIDPASYQAASDSALAALQKAQAAVPSAQAKVERYQGLIKQNAVSKQDLDDAVASLAQARADVASAKATVETARINLDYTTIRAPISGRVDKSTLTPGALVTASQETALTTIRKIDPINVDVTQSSTNLLNLRQAIAAGRIKISGANISVKLKLENGTIYPLAGKLEFAESSVSETTGTYSVRAEFPNPDRLLLPGMYVRALIEEGVADNSFLVPQRAVSRNTKGEPTALFVNGDGKVEERVLTIGQSVGNSWLTSGGVADNDRIIVEGSQLVRPGQAADAVEAIIDETTGEVRERRQGSIPAHEHMRTARNSANGPSADGPAAAAKD</sequence>
<name>A0A182D3M1_BLAVI</name>
<gene>
    <name evidence="8" type="ORF">BV133_2497</name>
</gene>
<feature type="compositionally biased region" description="Basic and acidic residues" evidence="3">
    <location>
        <begin position="346"/>
        <end position="363"/>
    </location>
</feature>
<dbReference type="InterPro" id="IPR058626">
    <property type="entry name" value="MdtA-like_b-barrel"/>
</dbReference>
<protein>
    <submittedName>
        <fullName evidence="8">RND efflux system</fullName>
    </submittedName>
</protein>
<evidence type="ECO:0000256" key="3">
    <source>
        <dbReference type="SAM" id="MobiDB-lite"/>
    </source>
</evidence>
<dbReference type="GO" id="GO:0022857">
    <property type="term" value="F:transmembrane transporter activity"/>
    <property type="evidence" value="ECO:0007669"/>
    <property type="project" value="InterPro"/>
</dbReference>
<comment type="subcellular location">
    <subcellularLocation>
        <location evidence="1">Cell envelope</location>
    </subcellularLocation>
</comment>
<evidence type="ECO:0000256" key="1">
    <source>
        <dbReference type="ARBA" id="ARBA00004196"/>
    </source>
</evidence>
<evidence type="ECO:0000256" key="2">
    <source>
        <dbReference type="ARBA" id="ARBA00009477"/>
    </source>
</evidence>
<organism evidence="8">
    <name type="scientific">Blastochloris viridis</name>
    <name type="common">Rhodopseudomonas viridis</name>
    <dbReference type="NCBI Taxonomy" id="1079"/>
    <lineage>
        <taxon>Bacteria</taxon>
        <taxon>Pseudomonadati</taxon>
        <taxon>Pseudomonadota</taxon>
        <taxon>Alphaproteobacteria</taxon>
        <taxon>Hyphomicrobiales</taxon>
        <taxon>Blastochloridaceae</taxon>
        <taxon>Blastochloris</taxon>
    </lineage>
</organism>
<evidence type="ECO:0000313" key="8">
    <source>
        <dbReference type="EMBL" id="BAS00091.1"/>
    </source>
</evidence>
<dbReference type="InterPro" id="IPR058625">
    <property type="entry name" value="MdtA-like_BSH"/>
</dbReference>
<evidence type="ECO:0000259" key="5">
    <source>
        <dbReference type="Pfam" id="PF25917"/>
    </source>
</evidence>
<dbReference type="Pfam" id="PF25917">
    <property type="entry name" value="BSH_RND"/>
    <property type="match status" value="1"/>
</dbReference>
<dbReference type="InterPro" id="IPR058627">
    <property type="entry name" value="MdtA-like_C"/>
</dbReference>
<dbReference type="Gene3D" id="2.40.50.100">
    <property type="match status" value="1"/>
</dbReference>
<accession>A0A182D3M1</accession>
<dbReference type="FunFam" id="2.40.420.20:FF:000001">
    <property type="entry name" value="Efflux RND transporter periplasmic adaptor subunit"/>
    <property type="match status" value="1"/>
</dbReference>
<dbReference type="Pfam" id="PF25876">
    <property type="entry name" value="HH_MFP_RND"/>
    <property type="match status" value="1"/>
</dbReference>
<evidence type="ECO:0000259" key="6">
    <source>
        <dbReference type="Pfam" id="PF25944"/>
    </source>
</evidence>
<feature type="domain" description="Multidrug resistance protein MdtA-like beta-barrel" evidence="6">
    <location>
        <begin position="172"/>
        <end position="261"/>
    </location>
</feature>
<feature type="region of interest" description="Disordered" evidence="3">
    <location>
        <begin position="344"/>
        <end position="383"/>
    </location>
</feature>
<proteinExistence type="inferred from homology"/>
<feature type="domain" description="Multidrug resistance protein MdtA-like C-terminal permuted SH3" evidence="7">
    <location>
        <begin position="265"/>
        <end position="326"/>
    </location>
</feature>
<feature type="domain" description="Multidrug resistance protein MdtA-like alpha-helical hairpin" evidence="4">
    <location>
        <begin position="67"/>
        <end position="135"/>
    </location>
</feature>
<dbReference type="Pfam" id="PF25944">
    <property type="entry name" value="Beta-barrel_RND"/>
    <property type="match status" value="1"/>
</dbReference>
<dbReference type="GO" id="GO:0046677">
    <property type="term" value="P:response to antibiotic"/>
    <property type="evidence" value="ECO:0007669"/>
    <property type="project" value="TreeGrafter"/>
</dbReference>
<dbReference type="InterPro" id="IPR058624">
    <property type="entry name" value="MdtA-like_HH"/>
</dbReference>
<dbReference type="Gene3D" id="2.40.30.170">
    <property type="match status" value="1"/>
</dbReference>
<reference evidence="8" key="1">
    <citation type="journal article" date="2015" name="Genome Announc.">
        <title>Complete Genome Sequence of the Bacteriochlorophyll b-Producing Photosynthetic Bacterium Blastochloris viridis.</title>
        <authorList>
            <person name="Tsukatani Y."/>
            <person name="Hirose Y."/>
            <person name="Harada J."/>
            <person name="Misawa N."/>
            <person name="Mori K."/>
            <person name="Inoue K."/>
            <person name="Tamiaki H."/>
        </authorList>
    </citation>
    <scope>NUCLEOTIDE SEQUENCE [LARGE SCALE GENOMIC DNA]</scope>
    <source>
        <strain evidence="8">DSM 133</strain>
    </source>
</reference>
<dbReference type="Gene3D" id="1.10.287.470">
    <property type="entry name" value="Helix hairpin bin"/>
    <property type="match status" value="1"/>
</dbReference>
<dbReference type="AlphaFoldDB" id="A0A182D3M1"/>